<dbReference type="Proteomes" id="UP001407405">
    <property type="component" value="Unassembled WGS sequence"/>
</dbReference>
<reference evidence="3 4" key="1">
    <citation type="submission" date="2024-04" db="EMBL/GenBank/DDBJ databases">
        <title>Genome sequencing and metabolic network reconstruction of aminoacids and betaine degradation by Anoxynatronum sibiricum.</title>
        <authorList>
            <person name="Detkova E.N."/>
            <person name="Boltjanskaja Y.V."/>
            <person name="Mardanov A.V."/>
            <person name="Kevbrin V."/>
        </authorList>
    </citation>
    <scope>NUCLEOTIDE SEQUENCE [LARGE SCALE GENOMIC DNA]</scope>
    <source>
        <strain evidence="3 4">Z-7981</strain>
    </source>
</reference>
<feature type="transmembrane region" description="Helical" evidence="2">
    <location>
        <begin position="489"/>
        <end position="510"/>
    </location>
</feature>
<dbReference type="RefSeq" id="WP_343186468.1">
    <property type="nucleotide sequence ID" value="NZ_JBCITM010000012.1"/>
</dbReference>
<sequence length="514" mass="56836">MLKQLYQKSLHNLPRTAALRVFRLKVLALTLVMMVLLAAPVPAEAWGYAEYNGLVHRSGRVIPLPDGYVLEADPDGPTLENDPREGFQEGLIPVRETDSGLYGYMNMEGEIVIAPQFTLAQPFSEGLAAVALDEWFQQWGWINPQGKMVIEPIYDAGGSFREGAAWASVYLGETLAEDPAYGFLRPDGSLLTHFKYYLAGDFREGMAPVCELLQWGFVNLEGEEIVPPQYDWVSSFVEGVAVVRLYDSHGLVNRQGDLLWLKDYDTLSDFYEGYGVASRGGDHCIVTLDGREIPLEPPIQGLLYFNADRGEGFRYGMLPVIAADGTQGYADLSGRLVISGPYEQVFGFRNGLSGVMMFTDETSQINHEQFQQVVGFIDLEGAMVIDPVFPMAGSFNEGLCPVMNTERRWGAINMWGQWVIDPVFLEMGAFVSDYAPVVLPPDWVAAASVTVTPDTTNRSDEENEKNEGNDVDIGNETANNHSLTKQSGLVGWLIPGLVLMVLVTGTGMWLKRKS</sequence>
<proteinExistence type="predicted"/>
<keyword evidence="2" id="KW-0472">Membrane</keyword>
<dbReference type="SUPFAM" id="SSF69360">
    <property type="entry name" value="Cell wall binding repeat"/>
    <property type="match status" value="1"/>
</dbReference>
<evidence type="ECO:0000313" key="4">
    <source>
        <dbReference type="Proteomes" id="UP001407405"/>
    </source>
</evidence>
<dbReference type="Pfam" id="PF14903">
    <property type="entry name" value="WG_beta_rep"/>
    <property type="match status" value="7"/>
</dbReference>
<dbReference type="PANTHER" id="PTHR37841:SF1">
    <property type="entry name" value="DUF3298 DOMAIN-CONTAINING PROTEIN"/>
    <property type="match status" value="1"/>
</dbReference>
<feature type="region of interest" description="Disordered" evidence="1">
    <location>
        <begin position="452"/>
        <end position="478"/>
    </location>
</feature>
<keyword evidence="4" id="KW-1185">Reference proteome</keyword>
<keyword evidence="2" id="KW-0812">Transmembrane</keyword>
<name>A0ABU9VVG7_9CLOT</name>
<protein>
    <submittedName>
        <fullName evidence="3">WG repeat-containing protein</fullName>
    </submittedName>
</protein>
<gene>
    <name evidence="3" type="ORF">AAIG11_11790</name>
</gene>
<organism evidence="3 4">
    <name type="scientific">Anoxynatronum sibiricum</name>
    <dbReference type="NCBI Taxonomy" id="210623"/>
    <lineage>
        <taxon>Bacteria</taxon>
        <taxon>Bacillati</taxon>
        <taxon>Bacillota</taxon>
        <taxon>Clostridia</taxon>
        <taxon>Eubacteriales</taxon>
        <taxon>Clostridiaceae</taxon>
        <taxon>Anoxynatronum</taxon>
    </lineage>
</organism>
<evidence type="ECO:0000256" key="2">
    <source>
        <dbReference type="SAM" id="Phobius"/>
    </source>
</evidence>
<evidence type="ECO:0000313" key="3">
    <source>
        <dbReference type="EMBL" id="MEN1761163.1"/>
    </source>
</evidence>
<dbReference type="EMBL" id="JBCITM010000012">
    <property type="protein sequence ID" value="MEN1761163.1"/>
    <property type="molecule type" value="Genomic_DNA"/>
</dbReference>
<dbReference type="InterPro" id="IPR032774">
    <property type="entry name" value="WG_beta_rep"/>
</dbReference>
<accession>A0ABU9VVG7</accession>
<dbReference type="PANTHER" id="PTHR37841">
    <property type="entry name" value="GLR2918 PROTEIN"/>
    <property type="match status" value="1"/>
</dbReference>
<evidence type="ECO:0000256" key="1">
    <source>
        <dbReference type="SAM" id="MobiDB-lite"/>
    </source>
</evidence>
<comment type="caution">
    <text evidence="3">The sequence shown here is derived from an EMBL/GenBank/DDBJ whole genome shotgun (WGS) entry which is preliminary data.</text>
</comment>
<keyword evidence="2" id="KW-1133">Transmembrane helix</keyword>
<feature type="compositionally biased region" description="Basic and acidic residues" evidence="1">
    <location>
        <begin position="457"/>
        <end position="468"/>
    </location>
</feature>